<dbReference type="AlphaFoldDB" id="A0A248TH95"/>
<keyword evidence="1" id="KW-0472">Membrane</keyword>
<keyword evidence="1" id="KW-1133">Transmembrane helix</keyword>
<keyword evidence="3" id="KW-1185">Reference proteome</keyword>
<reference evidence="2 3" key="1">
    <citation type="submission" date="2017-08" db="EMBL/GenBank/DDBJ databases">
        <title>Complete Genome Sequence of Bacillus kochii Oregon-R-modENCODE STRAIN BDGP4, isolated from Drosophila melanogaster gut.</title>
        <authorList>
            <person name="Wan K.H."/>
            <person name="Yu C."/>
            <person name="Park S."/>
            <person name="Hammonds A.S."/>
            <person name="Booth B.W."/>
            <person name="Celniker S.E."/>
        </authorList>
    </citation>
    <scope>NUCLEOTIDE SEQUENCE [LARGE SCALE GENOMIC DNA]</scope>
    <source>
        <strain evidence="2 3">BDGP4</strain>
    </source>
</reference>
<proteinExistence type="predicted"/>
<dbReference type="OrthoDB" id="9820223at2"/>
<organism evidence="2 3">
    <name type="scientific">Cytobacillus kochii</name>
    <dbReference type="NCBI Taxonomy" id="859143"/>
    <lineage>
        <taxon>Bacteria</taxon>
        <taxon>Bacillati</taxon>
        <taxon>Bacillota</taxon>
        <taxon>Bacilli</taxon>
        <taxon>Bacillales</taxon>
        <taxon>Bacillaceae</taxon>
        <taxon>Cytobacillus</taxon>
    </lineage>
</organism>
<dbReference type="KEGG" id="bko:CKF48_09535"/>
<evidence type="ECO:0000313" key="2">
    <source>
        <dbReference type="EMBL" id="ASV67545.1"/>
    </source>
</evidence>
<evidence type="ECO:0000256" key="1">
    <source>
        <dbReference type="SAM" id="Phobius"/>
    </source>
</evidence>
<protein>
    <submittedName>
        <fullName evidence="2">Uncharacterized protein</fullName>
    </submittedName>
</protein>
<dbReference type="Proteomes" id="UP000215137">
    <property type="component" value="Chromosome"/>
</dbReference>
<feature type="transmembrane region" description="Helical" evidence="1">
    <location>
        <begin position="48"/>
        <end position="69"/>
    </location>
</feature>
<evidence type="ECO:0000313" key="3">
    <source>
        <dbReference type="Proteomes" id="UP000215137"/>
    </source>
</evidence>
<name>A0A248TH95_9BACI</name>
<dbReference type="RefSeq" id="WP_095371119.1">
    <property type="nucleotide sequence ID" value="NZ_CP022983.1"/>
</dbReference>
<accession>A0A248TH95</accession>
<dbReference type="EMBL" id="CP022983">
    <property type="protein sequence ID" value="ASV67545.1"/>
    <property type="molecule type" value="Genomic_DNA"/>
</dbReference>
<sequence>MENNLKNLKEKMNSTILKEVQFEKKHKLTVLKKIEWSSAPKRVFKQKISYAVSSLLTAGLLTIMFYFTLNQIDFNNKESFLSEGNLAVSSDIVSPLIEIKINGLEKYPDQLESYLNALTALNEGDHDMFIRAFSEKFPIEDINAVKENYNDWQNQEKKMSTEISLVHLDTNKAILLSKDEVTIKNTPDFDTEAYIILNKEQKEWKVLDIIPFKRVERRLIGESDTYNFDITKEVREQIENEYQINFEG</sequence>
<keyword evidence="1" id="KW-0812">Transmembrane</keyword>
<gene>
    <name evidence="2" type="ORF">CKF48_09535</name>
</gene>